<comment type="caution">
    <text evidence="1">The sequence shown here is derived from an EMBL/GenBank/DDBJ whole genome shotgun (WGS) entry which is preliminary data.</text>
</comment>
<reference evidence="1" key="1">
    <citation type="submission" date="2023-10" db="EMBL/GenBank/DDBJ databases">
        <title>Genome assemblies of two species of porcelain crab, Petrolisthes cinctipes and Petrolisthes manimaculis (Anomura: Porcellanidae).</title>
        <authorList>
            <person name="Angst P."/>
        </authorList>
    </citation>
    <scope>NUCLEOTIDE SEQUENCE</scope>
    <source>
        <strain evidence="1">PB745_01</strain>
        <tissue evidence="1">Gill</tissue>
    </source>
</reference>
<proteinExistence type="predicted"/>
<name>A0AAE1K120_PETCI</name>
<organism evidence="1 2">
    <name type="scientific">Petrolisthes cinctipes</name>
    <name type="common">Flat porcelain crab</name>
    <dbReference type="NCBI Taxonomy" id="88211"/>
    <lineage>
        <taxon>Eukaryota</taxon>
        <taxon>Metazoa</taxon>
        <taxon>Ecdysozoa</taxon>
        <taxon>Arthropoda</taxon>
        <taxon>Crustacea</taxon>
        <taxon>Multicrustacea</taxon>
        <taxon>Malacostraca</taxon>
        <taxon>Eumalacostraca</taxon>
        <taxon>Eucarida</taxon>
        <taxon>Decapoda</taxon>
        <taxon>Pleocyemata</taxon>
        <taxon>Anomura</taxon>
        <taxon>Galatheoidea</taxon>
        <taxon>Porcellanidae</taxon>
        <taxon>Petrolisthes</taxon>
    </lineage>
</organism>
<keyword evidence="2" id="KW-1185">Reference proteome</keyword>
<evidence type="ECO:0000313" key="2">
    <source>
        <dbReference type="Proteomes" id="UP001286313"/>
    </source>
</evidence>
<protein>
    <submittedName>
        <fullName evidence="1">Uncharacterized protein</fullName>
    </submittedName>
</protein>
<evidence type="ECO:0000313" key="1">
    <source>
        <dbReference type="EMBL" id="KAK3862716.1"/>
    </source>
</evidence>
<gene>
    <name evidence="1" type="ORF">Pcinc_031451</name>
</gene>
<dbReference type="AlphaFoldDB" id="A0AAE1K120"/>
<dbReference type="Proteomes" id="UP001286313">
    <property type="component" value="Unassembled WGS sequence"/>
</dbReference>
<dbReference type="EMBL" id="JAWQEG010004175">
    <property type="protein sequence ID" value="KAK3862716.1"/>
    <property type="molecule type" value="Genomic_DNA"/>
</dbReference>
<sequence length="172" mass="18653">MTSVPLVPILPCPAPPRPCMTSVPLVPILPRPAPPLHDISSSCSYPTPPRPALHDISSSCSYPTPLNPAPPCMTSVPLVPILPLSTPPRPAWYQFLLYPPYLTASHTSCHGPHFMSLLFLLPPSPAPPYMLANCGPSLPCGCIFFLLFPVQESADPYTRYGPNTTSTPRFRL</sequence>
<accession>A0AAE1K120</accession>